<organism evidence="3 4">
    <name type="scientific">Gloeophyllum trabeum (strain ATCC 11539 / FP-39264 / Madison 617)</name>
    <name type="common">Brown rot fungus</name>
    <dbReference type="NCBI Taxonomy" id="670483"/>
    <lineage>
        <taxon>Eukaryota</taxon>
        <taxon>Fungi</taxon>
        <taxon>Dikarya</taxon>
        <taxon>Basidiomycota</taxon>
        <taxon>Agaricomycotina</taxon>
        <taxon>Agaricomycetes</taxon>
        <taxon>Gloeophyllales</taxon>
        <taxon>Gloeophyllaceae</taxon>
        <taxon>Gloeophyllum</taxon>
    </lineage>
</organism>
<dbReference type="OMA" id="SHACWAM"/>
<dbReference type="SMART" id="SM00906">
    <property type="entry name" value="Fungal_trans"/>
    <property type="match status" value="1"/>
</dbReference>
<gene>
    <name evidence="3" type="ORF">GLOTRDRAFT_78355</name>
</gene>
<dbReference type="GO" id="GO:0008270">
    <property type="term" value="F:zinc ion binding"/>
    <property type="evidence" value="ECO:0007669"/>
    <property type="project" value="InterPro"/>
</dbReference>
<feature type="domain" description="Xylanolytic transcriptional activator regulatory" evidence="2">
    <location>
        <begin position="134"/>
        <end position="207"/>
    </location>
</feature>
<accession>S7RNK5</accession>
<dbReference type="InterPro" id="IPR050987">
    <property type="entry name" value="AtrR-like"/>
</dbReference>
<dbReference type="GO" id="GO:0003677">
    <property type="term" value="F:DNA binding"/>
    <property type="evidence" value="ECO:0007669"/>
    <property type="project" value="InterPro"/>
</dbReference>
<dbReference type="PANTHER" id="PTHR46910">
    <property type="entry name" value="TRANSCRIPTION FACTOR PDR1"/>
    <property type="match status" value="1"/>
</dbReference>
<protein>
    <recommendedName>
        <fullName evidence="2">Xylanolytic transcriptional activator regulatory domain-containing protein</fullName>
    </recommendedName>
</protein>
<evidence type="ECO:0000256" key="1">
    <source>
        <dbReference type="ARBA" id="ARBA00023242"/>
    </source>
</evidence>
<dbReference type="CDD" id="cd12148">
    <property type="entry name" value="fungal_TF_MHR"/>
    <property type="match status" value="1"/>
</dbReference>
<name>S7RNK5_GLOTA</name>
<proteinExistence type="predicted"/>
<evidence type="ECO:0000313" key="4">
    <source>
        <dbReference type="Proteomes" id="UP000030669"/>
    </source>
</evidence>
<dbReference type="InterPro" id="IPR007219">
    <property type="entry name" value="XnlR_reg_dom"/>
</dbReference>
<dbReference type="GeneID" id="19308798"/>
<dbReference type="GO" id="GO:0003700">
    <property type="term" value="F:DNA-binding transcription factor activity"/>
    <property type="evidence" value="ECO:0007669"/>
    <property type="project" value="InterPro"/>
</dbReference>
<dbReference type="GO" id="GO:0006351">
    <property type="term" value="P:DNA-templated transcription"/>
    <property type="evidence" value="ECO:0007669"/>
    <property type="project" value="InterPro"/>
</dbReference>
<sequence>MQPWELGVEKRPDYQFPEPDLMAALLKLHYDKVHSLSPVLHWPTFERGVREGLHLRDYRFGAVLMMVCATAARYSDDPRVMLEGHDSPASAGWKWFHQVQDARKSMLAPTTLYDLQLYSLLGTFLIGSSAPHAAWIAIGHGIRMAQDVGAHRRKFYGDRYTVKSELWKRAFWALILHDRGLSAALGRPYTLSPKEIDVELPVECDDEYWITSNPDDAFKQPAGKPTRMTFFIHMIKMNDVLGDTLRVFVSKYLPTAKPSTPEQDQQMIAELDSALNNWFDGIPPHCKSLDMLWLVGD</sequence>
<dbReference type="PANTHER" id="PTHR46910:SF1">
    <property type="entry name" value="MISCELLANEOUS ZN(II)2CYS6 TRANSCRIPTION FACTOR (EUROFUNG)-RELATED"/>
    <property type="match status" value="1"/>
</dbReference>
<dbReference type="OrthoDB" id="4456959at2759"/>
<dbReference type="eggNOG" id="ENOG502QSY2">
    <property type="taxonomic scope" value="Eukaryota"/>
</dbReference>
<keyword evidence="4" id="KW-1185">Reference proteome</keyword>
<dbReference type="Proteomes" id="UP000030669">
    <property type="component" value="Unassembled WGS sequence"/>
</dbReference>
<evidence type="ECO:0000313" key="3">
    <source>
        <dbReference type="EMBL" id="EPQ54349.1"/>
    </source>
</evidence>
<evidence type="ECO:0000259" key="2">
    <source>
        <dbReference type="SMART" id="SM00906"/>
    </source>
</evidence>
<dbReference type="Pfam" id="PF04082">
    <property type="entry name" value="Fungal_trans"/>
    <property type="match status" value="1"/>
</dbReference>
<dbReference type="RefSeq" id="XP_007867638.1">
    <property type="nucleotide sequence ID" value="XM_007869447.1"/>
</dbReference>
<keyword evidence="1" id="KW-0539">Nucleus</keyword>
<dbReference type="EMBL" id="KB469304">
    <property type="protein sequence ID" value="EPQ54349.1"/>
    <property type="molecule type" value="Genomic_DNA"/>
</dbReference>
<dbReference type="HOGENOM" id="CLU_006019_3_0_1"/>
<dbReference type="KEGG" id="gtr:GLOTRDRAFT_78355"/>
<dbReference type="AlphaFoldDB" id="S7RNK5"/>
<reference evidence="3 4" key="1">
    <citation type="journal article" date="2012" name="Science">
        <title>The Paleozoic origin of enzymatic lignin decomposition reconstructed from 31 fungal genomes.</title>
        <authorList>
            <person name="Floudas D."/>
            <person name="Binder M."/>
            <person name="Riley R."/>
            <person name="Barry K."/>
            <person name="Blanchette R.A."/>
            <person name="Henrissat B."/>
            <person name="Martinez A.T."/>
            <person name="Otillar R."/>
            <person name="Spatafora J.W."/>
            <person name="Yadav J.S."/>
            <person name="Aerts A."/>
            <person name="Benoit I."/>
            <person name="Boyd A."/>
            <person name="Carlson A."/>
            <person name="Copeland A."/>
            <person name="Coutinho P.M."/>
            <person name="de Vries R.P."/>
            <person name="Ferreira P."/>
            <person name="Findley K."/>
            <person name="Foster B."/>
            <person name="Gaskell J."/>
            <person name="Glotzer D."/>
            <person name="Gorecki P."/>
            <person name="Heitman J."/>
            <person name="Hesse C."/>
            <person name="Hori C."/>
            <person name="Igarashi K."/>
            <person name="Jurgens J.A."/>
            <person name="Kallen N."/>
            <person name="Kersten P."/>
            <person name="Kohler A."/>
            <person name="Kuees U."/>
            <person name="Kumar T.K.A."/>
            <person name="Kuo A."/>
            <person name="LaButti K."/>
            <person name="Larrondo L.F."/>
            <person name="Lindquist E."/>
            <person name="Ling A."/>
            <person name="Lombard V."/>
            <person name="Lucas S."/>
            <person name="Lundell T."/>
            <person name="Martin R."/>
            <person name="McLaughlin D.J."/>
            <person name="Morgenstern I."/>
            <person name="Morin E."/>
            <person name="Murat C."/>
            <person name="Nagy L.G."/>
            <person name="Nolan M."/>
            <person name="Ohm R.A."/>
            <person name="Patyshakuliyeva A."/>
            <person name="Rokas A."/>
            <person name="Ruiz-Duenas F.J."/>
            <person name="Sabat G."/>
            <person name="Salamov A."/>
            <person name="Samejima M."/>
            <person name="Schmutz J."/>
            <person name="Slot J.C."/>
            <person name="St John F."/>
            <person name="Stenlid J."/>
            <person name="Sun H."/>
            <person name="Sun S."/>
            <person name="Syed K."/>
            <person name="Tsang A."/>
            <person name="Wiebenga A."/>
            <person name="Young D."/>
            <person name="Pisabarro A."/>
            <person name="Eastwood D.C."/>
            <person name="Martin F."/>
            <person name="Cullen D."/>
            <person name="Grigoriev I.V."/>
            <person name="Hibbett D.S."/>
        </authorList>
    </citation>
    <scope>NUCLEOTIDE SEQUENCE [LARGE SCALE GENOMIC DNA]</scope>
    <source>
        <strain evidence="3 4">ATCC 11539</strain>
    </source>
</reference>